<dbReference type="OrthoDB" id="9860at10239"/>
<dbReference type="Pfam" id="PF13550">
    <property type="entry name" value="Phage-tail_3"/>
    <property type="match status" value="1"/>
</dbReference>
<accession>A0A2D2W296</accession>
<reference evidence="3" key="1">
    <citation type="submission" date="2017-10" db="EMBL/GenBank/DDBJ databases">
        <authorList>
            <person name="Peters D.L."/>
        </authorList>
    </citation>
    <scope>NUCLEOTIDE SEQUENCE [LARGE SCALE GENOMIC DNA]</scope>
</reference>
<dbReference type="InterPro" id="IPR032876">
    <property type="entry name" value="J_dom"/>
</dbReference>
<dbReference type="Gene3D" id="2.60.40.10">
    <property type="entry name" value="Immunoglobulins"/>
    <property type="match status" value="1"/>
</dbReference>
<dbReference type="Proteomes" id="UP000241675">
    <property type="component" value="Segment"/>
</dbReference>
<dbReference type="EMBL" id="MG189906">
    <property type="protein sequence ID" value="ATS92271.1"/>
    <property type="molecule type" value="Genomic_DNA"/>
</dbReference>
<organism evidence="2 3">
    <name type="scientific">Stenotrophomonas phage vB_SmaS_DLP_5</name>
    <dbReference type="NCBI Taxonomy" id="2044561"/>
    <lineage>
        <taxon>Viruses</taxon>
        <taxon>Duplodnaviria</taxon>
        <taxon>Heunggongvirae</taxon>
        <taxon>Uroviricota</taxon>
        <taxon>Caudoviricetes</taxon>
        <taxon>Delepquintavirus</taxon>
        <taxon>Delepquintavirus DLP5</taxon>
    </lineage>
</organism>
<feature type="domain" description="Tip attachment protein J" evidence="1">
    <location>
        <begin position="204"/>
        <end position="367"/>
    </location>
</feature>
<gene>
    <name evidence="2" type="ORF">DLP05_025</name>
</gene>
<evidence type="ECO:0000313" key="3">
    <source>
        <dbReference type="Proteomes" id="UP000241675"/>
    </source>
</evidence>
<dbReference type="InterPro" id="IPR013783">
    <property type="entry name" value="Ig-like_fold"/>
</dbReference>
<name>A0A2D2W296_9CAUD</name>
<reference evidence="2 3" key="2">
    <citation type="submission" date="2017-11" db="EMBL/GenBank/DDBJ databases">
        <title>Lysogenic conversion of Stenotrophomonas maltophilia by temperate phage DLP4.</title>
        <authorList>
            <person name="Dennis J."/>
            <person name="Stothard P."/>
        </authorList>
    </citation>
    <scope>NUCLEOTIDE SEQUENCE [LARGE SCALE GENOMIC DNA]</scope>
</reference>
<protein>
    <submittedName>
        <fullName evidence="2">Tail protein</fullName>
    </submittedName>
</protein>
<keyword evidence="3" id="KW-1185">Reference proteome</keyword>
<evidence type="ECO:0000259" key="1">
    <source>
        <dbReference type="Pfam" id="PF13550"/>
    </source>
</evidence>
<proteinExistence type="predicted"/>
<evidence type="ECO:0000313" key="2">
    <source>
        <dbReference type="EMBL" id="ATS92271.1"/>
    </source>
</evidence>
<sequence length="826" mass="90104">MGSKKTTIGYKYYMGVHFGLCQGPVDAVVGIKVGDRLAWAGNATTSQTFNINQPNLFGGEKKEGGVEGPFTLMMGDADQGANSYLASKQGPMQPGYRGLCTAVYRGLVSAMNPYPKAWAFRVRRVMSGWYGLVWEPTLAKITLDGGSIHAMNPAHIVYETVTNPNWGMGYPAESLDLTVLKATAQRLYDEGFGLCLKWNKSDSLEKWLQLIADHVCGVISTDRNTGLLRFDLVRDDYDFDTLPIYDESNILEMTQLEPPGLENSTNEMTIQYKDPVSNNKGSITLQSLASVQVQGRVVSETREYPGLPTGALAARVGLRDLRSVSVGLKRVSFKVNRTAYNLRPGQVIRFKWKADQLDIALRVAEVQYGTLKDGTISVTGVEDVFGLPDNTYLEVEPPGWVEQPTTALDMPASVVREASYLDLIRILSDSEFAAVAPGTGRLLTYGQAPTELSLNYGIYTRLAGTTGYAEEGLGDFCAVAYLGEVMAQEELTTNITLAPVFRSYMMEIGALCSCGDELMQLTAWDETTGKASFKRGVGDTVPAPHNAQSPVFFYDDNFGYDTREYATGVDLEVKLLTRTSEEQLAEASATTKYVEFNERFDRPYPPGKLMVNGQYYPDVVTTQDVNLTWAGRNRKLQNDQLIDFTYGSVTPEEGTTYNVEVLNATGQRVRLMTGIVGESWVYTAAMAVTDNLLSTARFRVSAVRGGLESFQKHDVAVERNPPVDPTVVDSGPLTITTTSLPQGEIGTPYYAQLTKSGGSQFPNWSVDSGLVPGLTVDNAGVITGTPTTEGTFSLIVRVSGPPSRTVTKQLTISVITDEYILDGGGA</sequence>